<dbReference type="Proteomes" id="UP000823388">
    <property type="component" value="Chromosome 9K"/>
</dbReference>
<proteinExistence type="predicted"/>
<reference evidence="1" key="1">
    <citation type="submission" date="2020-05" db="EMBL/GenBank/DDBJ databases">
        <title>WGS assembly of Panicum virgatum.</title>
        <authorList>
            <person name="Lovell J.T."/>
            <person name="Jenkins J."/>
            <person name="Shu S."/>
            <person name="Juenger T.E."/>
            <person name="Schmutz J."/>
        </authorList>
    </citation>
    <scope>NUCLEOTIDE SEQUENCE</scope>
    <source>
        <strain evidence="1">AP13</strain>
    </source>
</reference>
<protein>
    <submittedName>
        <fullName evidence="1">Uncharacterized protein</fullName>
    </submittedName>
</protein>
<evidence type="ECO:0000313" key="2">
    <source>
        <dbReference type="Proteomes" id="UP000823388"/>
    </source>
</evidence>
<evidence type="ECO:0000313" key="1">
    <source>
        <dbReference type="EMBL" id="KAG2550288.1"/>
    </source>
</evidence>
<comment type="caution">
    <text evidence="1">The sequence shown here is derived from an EMBL/GenBank/DDBJ whole genome shotgun (WGS) entry which is preliminary data.</text>
</comment>
<name>A0A8T0NN58_PANVG</name>
<keyword evidence="2" id="KW-1185">Reference proteome</keyword>
<organism evidence="1 2">
    <name type="scientific">Panicum virgatum</name>
    <name type="common">Blackwell switchgrass</name>
    <dbReference type="NCBI Taxonomy" id="38727"/>
    <lineage>
        <taxon>Eukaryota</taxon>
        <taxon>Viridiplantae</taxon>
        <taxon>Streptophyta</taxon>
        <taxon>Embryophyta</taxon>
        <taxon>Tracheophyta</taxon>
        <taxon>Spermatophyta</taxon>
        <taxon>Magnoliopsida</taxon>
        <taxon>Liliopsida</taxon>
        <taxon>Poales</taxon>
        <taxon>Poaceae</taxon>
        <taxon>PACMAD clade</taxon>
        <taxon>Panicoideae</taxon>
        <taxon>Panicodae</taxon>
        <taxon>Paniceae</taxon>
        <taxon>Panicinae</taxon>
        <taxon>Panicum</taxon>
        <taxon>Panicum sect. Hiantes</taxon>
    </lineage>
</organism>
<dbReference type="EMBL" id="CM029053">
    <property type="protein sequence ID" value="KAG2550288.1"/>
    <property type="molecule type" value="Genomic_DNA"/>
</dbReference>
<dbReference type="AlphaFoldDB" id="A0A8T0NN58"/>
<sequence>MFSSLPKEQSFERIINAGTKHWLLFINKILVLQITYLLNHLIQLSKTGFSKATQRLDGIYAFFAVLRFSAVDSKADGTVLEKLWPLIAQNEPSLISLQLLPKLADDDCLAALDLLHSFLVEHLFRAQEYFSIQASLQVLIYLACHPNWEVRKVAYDATKKVLSSSSDLAEDTLYLFTDWFFISWRETVNVETRVFTCRPIDIKC</sequence>
<accession>A0A8T0NN58</accession>
<gene>
    <name evidence="1" type="ORF">PVAP13_9KG312939</name>
</gene>